<proteinExistence type="predicted"/>
<name>A0A6J7K9Z4_9ZZZZ</name>
<evidence type="ECO:0000313" key="1">
    <source>
        <dbReference type="EMBL" id="CAB4951763.1"/>
    </source>
</evidence>
<protein>
    <submittedName>
        <fullName evidence="1">Unannotated protein</fullName>
    </submittedName>
</protein>
<organism evidence="1">
    <name type="scientific">freshwater metagenome</name>
    <dbReference type="NCBI Taxonomy" id="449393"/>
    <lineage>
        <taxon>unclassified sequences</taxon>
        <taxon>metagenomes</taxon>
        <taxon>ecological metagenomes</taxon>
    </lineage>
</organism>
<accession>A0A6J7K9Z4</accession>
<reference evidence="1" key="1">
    <citation type="submission" date="2020-05" db="EMBL/GenBank/DDBJ databases">
        <authorList>
            <person name="Chiriac C."/>
            <person name="Salcher M."/>
            <person name="Ghai R."/>
            <person name="Kavagutti S V."/>
        </authorList>
    </citation>
    <scope>NUCLEOTIDE SEQUENCE</scope>
</reference>
<sequence>MRVVFFAVFQFLIESEPALLKTRAPLNSPFMAVTLVVSQVPRFWLNFSAVLKVP</sequence>
<gene>
    <name evidence="1" type="ORF">UFOPK3773_01447</name>
</gene>
<dbReference type="EMBL" id="CAFBNF010000175">
    <property type="protein sequence ID" value="CAB4951763.1"/>
    <property type="molecule type" value="Genomic_DNA"/>
</dbReference>
<dbReference type="AlphaFoldDB" id="A0A6J7K9Z4"/>